<dbReference type="InterPro" id="IPR050834">
    <property type="entry name" value="Glycosyltransf_2"/>
</dbReference>
<dbReference type="PANTHER" id="PTHR43685:SF2">
    <property type="entry name" value="GLYCOSYLTRANSFERASE 2-LIKE DOMAIN-CONTAINING PROTEIN"/>
    <property type="match status" value="1"/>
</dbReference>
<sequence>MDALISVIIPTYNREILTIRALRSVVFQTYRNWELLLIDDGSSTESWEKLCSRDSEWKNELQKKGMQENKVNLWQIEHAGVSKARNFGVEKSKGDWICFLDSDDEWDPRKLERQIHFHLANPKLNFSQTKERWNKKGNLMEPKGKNQKISGRYLQESLDRCMVTNSSFMAKKEAWLELGGFREELLSCEDYDVWNRIFLANGSIGLLEENLLIRYGGHKDQLSLQFAAMERFRLYSLLLTKEEFQISGNWDLVSEADQRLWNDAILSRFSILLAGRNKRGENTTMLETLRDSFVSEKAIDGFALKNLLTDSYK</sequence>
<accession>A0A4R9JWY9</accession>
<feature type="domain" description="Glycosyltransferase 2-like" evidence="1">
    <location>
        <begin position="6"/>
        <end position="146"/>
    </location>
</feature>
<dbReference type="Pfam" id="PF00535">
    <property type="entry name" value="Glycos_transf_2"/>
    <property type="match status" value="1"/>
</dbReference>
<evidence type="ECO:0000259" key="1">
    <source>
        <dbReference type="Pfam" id="PF00535"/>
    </source>
</evidence>
<proteinExistence type="predicted"/>
<keyword evidence="3" id="KW-1185">Reference proteome</keyword>
<dbReference type="AlphaFoldDB" id="A0A4R9JWY9"/>
<dbReference type="Gene3D" id="3.90.550.10">
    <property type="entry name" value="Spore Coat Polysaccharide Biosynthesis Protein SpsA, Chain A"/>
    <property type="match status" value="1"/>
</dbReference>
<dbReference type="Proteomes" id="UP000297693">
    <property type="component" value="Unassembled WGS sequence"/>
</dbReference>
<dbReference type="OrthoDB" id="305760at2"/>
<comment type="caution">
    <text evidence="2">The sequence shown here is derived from an EMBL/GenBank/DDBJ whole genome shotgun (WGS) entry which is preliminary data.</text>
</comment>
<dbReference type="InterPro" id="IPR001173">
    <property type="entry name" value="Glyco_trans_2-like"/>
</dbReference>
<dbReference type="GO" id="GO:0016740">
    <property type="term" value="F:transferase activity"/>
    <property type="evidence" value="ECO:0007669"/>
    <property type="project" value="UniProtKB-KW"/>
</dbReference>
<gene>
    <name evidence="2" type="ORF">EHQ58_14220</name>
</gene>
<dbReference type="PANTHER" id="PTHR43685">
    <property type="entry name" value="GLYCOSYLTRANSFERASE"/>
    <property type="match status" value="1"/>
</dbReference>
<dbReference type="InterPro" id="IPR029044">
    <property type="entry name" value="Nucleotide-diphossugar_trans"/>
</dbReference>
<dbReference type="SUPFAM" id="SSF53448">
    <property type="entry name" value="Nucleotide-diphospho-sugar transferases"/>
    <property type="match status" value="1"/>
</dbReference>
<evidence type="ECO:0000313" key="3">
    <source>
        <dbReference type="Proteomes" id="UP000297693"/>
    </source>
</evidence>
<dbReference type="EMBL" id="RQGD01000035">
    <property type="protein sequence ID" value="TGL57554.1"/>
    <property type="molecule type" value="Genomic_DNA"/>
</dbReference>
<organism evidence="2 3">
    <name type="scientific">Leptospira ognonensis</name>
    <dbReference type="NCBI Taxonomy" id="2484945"/>
    <lineage>
        <taxon>Bacteria</taxon>
        <taxon>Pseudomonadati</taxon>
        <taxon>Spirochaetota</taxon>
        <taxon>Spirochaetia</taxon>
        <taxon>Leptospirales</taxon>
        <taxon>Leptospiraceae</taxon>
        <taxon>Leptospira</taxon>
    </lineage>
</organism>
<dbReference type="CDD" id="cd00761">
    <property type="entry name" value="Glyco_tranf_GTA_type"/>
    <property type="match status" value="1"/>
</dbReference>
<name>A0A4R9JWY9_9LEPT</name>
<evidence type="ECO:0000313" key="2">
    <source>
        <dbReference type="EMBL" id="TGL57554.1"/>
    </source>
</evidence>
<reference evidence="2" key="1">
    <citation type="journal article" date="2019" name="PLoS Negl. Trop. Dis.">
        <title>Revisiting the worldwide diversity of Leptospira species in the environment.</title>
        <authorList>
            <person name="Vincent A.T."/>
            <person name="Schiettekatte O."/>
            <person name="Bourhy P."/>
            <person name="Veyrier F.J."/>
            <person name="Picardeau M."/>
        </authorList>
    </citation>
    <scope>NUCLEOTIDE SEQUENCE [LARGE SCALE GENOMIC DNA]</scope>
    <source>
        <strain evidence="2">201702476</strain>
    </source>
</reference>
<keyword evidence="2" id="KW-0808">Transferase</keyword>
<protein>
    <submittedName>
        <fullName evidence="2">Glycosyltransferase family 2 protein</fullName>
    </submittedName>
</protein>